<sequence length="69" mass="8089">MKAAARNPRLDQRLTPLESEQRFRRAFEQIVQLNYKLDELQSRYLGTKRDGLRTGKPPEHVLRLCPPEG</sequence>
<proteinExistence type="predicted"/>
<comment type="caution">
    <text evidence="1">The sequence shown here is derived from an EMBL/GenBank/DDBJ whole genome shotgun (WGS) entry which is preliminary data.</text>
</comment>
<organism evidence="1 2">
    <name type="scientific">Mizuhopecten yessoensis</name>
    <name type="common">Japanese scallop</name>
    <name type="synonym">Patinopecten yessoensis</name>
    <dbReference type="NCBI Taxonomy" id="6573"/>
    <lineage>
        <taxon>Eukaryota</taxon>
        <taxon>Metazoa</taxon>
        <taxon>Spiralia</taxon>
        <taxon>Lophotrochozoa</taxon>
        <taxon>Mollusca</taxon>
        <taxon>Bivalvia</taxon>
        <taxon>Autobranchia</taxon>
        <taxon>Pteriomorphia</taxon>
        <taxon>Pectinida</taxon>
        <taxon>Pectinoidea</taxon>
        <taxon>Pectinidae</taxon>
        <taxon>Mizuhopecten</taxon>
    </lineage>
</organism>
<name>A0A210PM38_MIZYE</name>
<protein>
    <submittedName>
        <fullName evidence="1">Uncharacterized protein</fullName>
    </submittedName>
</protein>
<accession>A0A210PM38</accession>
<reference evidence="1 2" key="1">
    <citation type="journal article" date="2017" name="Nat. Ecol. Evol.">
        <title>Scallop genome provides insights into evolution of bilaterian karyotype and development.</title>
        <authorList>
            <person name="Wang S."/>
            <person name="Zhang J."/>
            <person name="Jiao W."/>
            <person name="Li J."/>
            <person name="Xun X."/>
            <person name="Sun Y."/>
            <person name="Guo X."/>
            <person name="Huan P."/>
            <person name="Dong B."/>
            <person name="Zhang L."/>
            <person name="Hu X."/>
            <person name="Sun X."/>
            <person name="Wang J."/>
            <person name="Zhao C."/>
            <person name="Wang Y."/>
            <person name="Wang D."/>
            <person name="Huang X."/>
            <person name="Wang R."/>
            <person name="Lv J."/>
            <person name="Li Y."/>
            <person name="Zhang Z."/>
            <person name="Liu B."/>
            <person name="Lu W."/>
            <person name="Hui Y."/>
            <person name="Liang J."/>
            <person name="Zhou Z."/>
            <person name="Hou R."/>
            <person name="Li X."/>
            <person name="Liu Y."/>
            <person name="Li H."/>
            <person name="Ning X."/>
            <person name="Lin Y."/>
            <person name="Zhao L."/>
            <person name="Xing Q."/>
            <person name="Dou J."/>
            <person name="Li Y."/>
            <person name="Mao J."/>
            <person name="Guo H."/>
            <person name="Dou H."/>
            <person name="Li T."/>
            <person name="Mu C."/>
            <person name="Jiang W."/>
            <person name="Fu Q."/>
            <person name="Fu X."/>
            <person name="Miao Y."/>
            <person name="Liu J."/>
            <person name="Yu Q."/>
            <person name="Li R."/>
            <person name="Liao H."/>
            <person name="Li X."/>
            <person name="Kong Y."/>
            <person name="Jiang Z."/>
            <person name="Chourrout D."/>
            <person name="Li R."/>
            <person name="Bao Z."/>
        </authorList>
    </citation>
    <scope>NUCLEOTIDE SEQUENCE [LARGE SCALE GENOMIC DNA]</scope>
    <source>
        <strain evidence="1 2">PY_sf001</strain>
    </source>
</reference>
<evidence type="ECO:0000313" key="2">
    <source>
        <dbReference type="Proteomes" id="UP000242188"/>
    </source>
</evidence>
<gene>
    <name evidence="1" type="ORF">KP79_PYT04673</name>
</gene>
<dbReference type="Proteomes" id="UP000242188">
    <property type="component" value="Unassembled WGS sequence"/>
</dbReference>
<keyword evidence="2" id="KW-1185">Reference proteome</keyword>
<evidence type="ECO:0000313" key="1">
    <source>
        <dbReference type="EMBL" id="OWF37486.1"/>
    </source>
</evidence>
<dbReference type="EMBL" id="NEDP02005589">
    <property type="protein sequence ID" value="OWF37486.1"/>
    <property type="molecule type" value="Genomic_DNA"/>
</dbReference>
<dbReference type="AlphaFoldDB" id="A0A210PM38"/>